<feature type="region of interest" description="Disordered" evidence="1">
    <location>
        <begin position="182"/>
        <end position="248"/>
    </location>
</feature>
<feature type="compositionally biased region" description="Acidic residues" evidence="1">
    <location>
        <begin position="404"/>
        <end position="417"/>
    </location>
</feature>
<feature type="compositionally biased region" description="Acidic residues" evidence="1">
    <location>
        <begin position="354"/>
        <end position="397"/>
    </location>
</feature>
<feature type="compositionally biased region" description="Acidic residues" evidence="1">
    <location>
        <begin position="335"/>
        <end position="345"/>
    </location>
</feature>
<feature type="compositionally biased region" description="Polar residues" evidence="1">
    <location>
        <begin position="111"/>
        <end position="129"/>
    </location>
</feature>
<feature type="compositionally biased region" description="Basic and acidic residues" evidence="1">
    <location>
        <begin position="188"/>
        <end position="211"/>
    </location>
</feature>
<protein>
    <submittedName>
        <fullName evidence="2">Uncharacterized protein</fullName>
    </submittedName>
</protein>
<comment type="caution">
    <text evidence="2">The sequence shown here is derived from an EMBL/GenBank/DDBJ whole genome shotgun (WGS) entry which is preliminary data.</text>
</comment>
<feature type="region of interest" description="Disordered" evidence="1">
    <location>
        <begin position="51"/>
        <end position="137"/>
    </location>
</feature>
<feature type="region of interest" description="Disordered" evidence="1">
    <location>
        <begin position="1"/>
        <end position="37"/>
    </location>
</feature>
<dbReference type="Proteomes" id="UP001610563">
    <property type="component" value="Unassembled WGS sequence"/>
</dbReference>
<feature type="compositionally biased region" description="Acidic residues" evidence="1">
    <location>
        <begin position="77"/>
        <end position="101"/>
    </location>
</feature>
<evidence type="ECO:0000313" key="3">
    <source>
        <dbReference type="Proteomes" id="UP001610563"/>
    </source>
</evidence>
<accession>A0ABR4G363</accession>
<organism evidence="2 3">
    <name type="scientific">Aspergillus keveii</name>
    <dbReference type="NCBI Taxonomy" id="714993"/>
    <lineage>
        <taxon>Eukaryota</taxon>
        <taxon>Fungi</taxon>
        <taxon>Dikarya</taxon>
        <taxon>Ascomycota</taxon>
        <taxon>Pezizomycotina</taxon>
        <taxon>Eurotiomycetes</taxon>
        <taxon>Eurotiomycetidae</taxon>
        <taxon>Eurotiales</taxon>
        <taxon>Aspergillaceae</taxon>
        <taxon>Aspergillus</taxon>
        <taxon>Aspergillus subgen. Nidulantes</taxon>
    </lineage>
</organism>
<name>A0ABR4G363_9EURO</name>
<reference evidence="2 3" key="1">
    <citation type="submission" date="2024-07" db="EMBL/GenBank/DDBJ databases">
        <title>Section-level genome sequencing and comparative genomics of Aspergillus sections Usti and Cavernicolus.</title>
        <authorList>
            <consortium name="Lawrence Berkeley National Laboratory"/>
            <person name="Nybo J.L."/>
            <person name="Vesth T.C."/>
            <person name="Theobald S."/>
            <person name="Frisvad J.C."/>
            <person name="Larsen T.O."/>
            <person name="Kjaerboelling I."/>
            <person name="Rothschild-Mancinelli K."/>
            <person name="Lyhne E.K."/>
            <person name="Kogle M.E."/>
            <person name="Barry K."/>
            <person name="Clum A."/>
            <person name="Na H."/>
            <person name="Ledsgaard L."/>
            <person name="Lin J."/>
            <person name="Lipzen A."/>
            <person name="Kuo A."/>
            <person name="Riley R."/>
            <person name="Mondo S."/>
            <person name="Labutti K."/>
            <person name="Haridas S."/>
            <person name="Pangalinan J."/>
            <person name="Salamov A.A."/>
            <person name="Simmons B.A."/>
            <person name="Magnuson J.K."/>
            <person name="Chen J."/>
            <person name="Drula E."/>
            <person name="Henrissat B."/>
            <person name="Wiebenga A."/>
            <person name="Lubbers R.J."/>
            <person name="Gomes A.C."/>
            <person name="Makela M.R."/>
            <person name="Stajich J."/>
            <person name="Grigoriev I.V."/>
            <person name="Mortensen U.H."/>
            <person name="De Vries R.P."/>
            <person name="Baker S.E."/>
            <person name="Andersen M.R."/>
        </authorList>
    </citation>
    <scope>NUCLEOTIDE SEQUENCE [LARGE SCALE GENOMIC DNA]</scope>
    <source>
        <strain evidence="2 3">CBS 209.92</strain>
    </source>
</reference>
<feature type="region of interest" description="Disordered" evidence="1">
    <location>
        <begin position="335"/>
        <end position="455"/>
    </location>
</feature>
<gene>
    <name evidence="2" type="ORF">BJX66DRAFT_338780</name>
</gene>
<sequence>MSPASSLRRVRALSDSLVPASTRTSPDEGDYDQVESQLGLMIASGSSHSVNQINVSCHDGHVRSRSNSSSNDHDPGNDADVDTDPDSESCSDFESGSDSEDKDNHKVENTAVATESTPNPAPSSGNTVNVDVAPSDDNHVRTVRVRAEPNGPPASIPEKDFAALAGQRLNREEFITRCMSYPIVPEDQSTRTRTGDNDGHGDDNSDSDRIAIPDSSRQCTPITFDRLPPSNNAPWRFSAPTGAGNEMTGHLVKGTQIRKLCRSQQRLLYSGKGWIDKTWLRSSRDPSDALFYGDEVDHVTRTYVESLNVSIGNYQRQILTETDGLTGVMDRLQVIEEEEEEEEEKEEKAGKKEEEEEEEEEEREEGEEEEEEEQEEEEKEEEEHGEDGDEESDDKDSDEERSLDGTSDDETMDDEDNGNGGVGKQGESKPTTDDEYLNTTKDNSSKNDSDTNSRQNTAITYDNAFLLDFLNECTTRLDTMIALTDRYAEEAAGFKESERARSALADLEFKFPEYSPIKFWEWTVHRAEKQFVDPEMRKEEQGLLESMYASEVEPDSDAVADDIFEEQALEMGL</sequence>
<evidence type="ECO:0000256" key="1">
    <source>
        <dbReference type="SAM" id="MobiDB-lite"/>
    </source>
</evidence>
<evidence type="ECO:0000313" key="2">
    <source>
        <dbReference type="EMBL" id="KAL2793463.1"/>
    </source>
</evidence>
<proteinExistence type="predicted"/>
<dbReference type="EMBL" id="JBFTWV010000057">
    <property type="protein sequence ID" value="KAL2793463.1"/>
    <property type="molecule type" value="Genomic_DNA"/>
</dbReference>
<keyword evidence="3" id="KW-1185">Reference proteome</keyword>